<organism evidence="1">
    <name type="scientific">Homalodisca liturata</name>
    <dbReference type="NCBI Taxonomy" id="320908"/>
    <lineage>
        <taxon>Eukaryota</taxon>
        <taxon>Metazoa</taxon>
        <taxon>Ecdysozoa</taxon>
        <taxon>Arthropoda</taxon>
        <taxon>Hexapoda</taxon>
        <taxon>Insecta</taxon>
        <taxon>Pterygota</taxon>
        <taxon>Neoptera</taxon>
        <taxon>Paraneoptera</taxon>
        <taxon>Hemiptera</taxon>
        <taxon>Auchenorrhyncha</taxon>
        <taxon>Membracoidea</taxon>
        <taxon>Cicadellidae</taxon>
        <taxon>Cicadellinae</taxon>
        <taxon>Proconiini</taxon>
        <taxon>Homalodisca</taxon>
    </lineage>
</organism>
<gene>
    <name evidence="1" type="ORF">g.1161</name>
</gene>
<proteinExistence type="predicted"/>
<dbReference type="EMBL" id="GECU01034264">
    <property type="protein sequence ID" value="JAS73442.1"/>
    <property type="molecule type" value="Transcribed_RNA"/>
</dbReference>
<feature type="non-terminal residue" evidence="1">
    <location>
        <position position="137"/>
    </location>
</feature>
<sequence length="137" mass="15389">VNPITGDLSSGAKVTSDTSRMGNLMKGLILTHPLVLLMLTCGYGHKDKEPSQCTKNEHCPVYFSCINGTCEDPCPEMCGDSANCWVQNHIPWCNCKDVPKDELCVDCHKRKKTFHPFTDEQTNWYQALANCFSRGMR</sequence>
<dbReference type="AlphaFoldDB" id="A0A1B6HFL3"/>
<name>A0A1B6HFL3_9HEMI</name>
<reference evidence="1" key="1">
    <citation type="submission" date="2015-11" db="EMBL/GenBank/DDBJ databases">
        <title>De novo transcriptome assembly of four potential Pierce s Disease insect vectors from Arizona vineyards.</title>
        <authorList>
            <person name="Tassone E.E."/>
        </authorList>
    </citation>
    <scope>NUCLEOTIDE SEQUENCE</scope>
</reference>
<accession>A0A1B6HFL3</accession>
<feature type="non-terminal residue" evidence="1">
    <location>
        <position position="1"/>
    </location>
</feature>
<protein>
    <submittedName>
        <fullName evidence="1">Uncharacterized protein</fullName>
    </submittedName>
</protein>
<evidence type="ECO:0000313" key="1">
    <source>
        <dbReference type="EMBL" id="JAS73442.1"/>
    </source>
</evidence>